<protein>
    <recommendedName>
        <fullName evidence="7">SAM dependent carboxyl methyltransferase</fullName>
    </recommendedName>
</protein>
<dbReference type="OrthoDB" id="1890922at2759"/>
<sequence length="349" mass="40558">METPNVMKQNEHYNMNSTPQLTAIQKSFAYIERAVQEHTADTSSTSQPFFIADYGCSHGANSLVAINAIIQAFQQRYALTNEICVIFNDLYTNDWTTVFQTVIANASTRKFFSLATGTSFYEQILPTGSVQFGYTSTALHWLSKKPCNLSKHCYSLAGQSTDEEMKLWREQAATDYRLFLEQRSKELKKGGIFLSVTLSRNHLNDTGNLPIYHNLYRSAKAVLSDEDELLNFNIQGYYRSIDEQTDPDVLKELNLELICADIHSLQHPIYEEYRSKQITLEEAIDKYTEFVRSWSESSFLSCLRKDRTDEERMDTVNRFWKAFKDELREKGMENFQRNPFRSYIILRKL</sequence>
<dbReference type="EMBL" id="CAJNOR010004723">
    <property type="protein sequence ID" value="CAF1523359.1"/>
    <property type="molecule type" value="Genomic_DNA"/>
</dbReference>
<keyword evidence="1" id="KW-0479">Metal-binding</keyword>
<evidence type="ECO:0000313" key="6">
    <source>
        <dbReference type="Proteomes" id="UP000663852"/>
    </source>
</evidence>
<dbReference type="Proteomes" id="UP000663852">
    <property type="component" value="Unassembled WGS sequence"/>
</dbReference>
<gene>
    <name evidence="3" type="ORF">EDS130_LOCUS22039</name>
    <name evidence="4" type="ORF">XAT740_LOCUS40944</name>
</gene>
<reference evidence="3" key="1">
    <citation type="submission" date="2021-02" db="EMBL/GenBank/DDBJ databases">
        <authorList>
            <person name="Nowell W R."/>
        </authorList>
    </citation>
    <scope>NUCLEOTIDE SEQUENCE</scope>
</reference>
<organism evidence="3 6">
    <name type="scientific">Adineta ricciae</name>
    <name type="common">Rotifer</name>
    <dbReference type="NCBI Taxonomy" id="249248"/>
    <lineage>
        <taxon>Eukaryota</taxon>
        <taxon>Metazoa</taxon>
        <taxon>Spiralia</taxon>
        <taxon>Gnathifera</taxon>
        <taxon>Rotifera</taxon>
        <taxon>Eurotatoria</taxon>
        <taxon>Bdelloidea</taxon>
        <taxon>Adinetida</taxon>
        <taxon>Adinetidae</taxon>
        <taxon>Adineta</taxon>
    </lineage>
</organism>
<dbReference type="AlphaFoldDB" id="A0A814S3Y1"/>
<evidence type="ECO:0000313" key="4">
    <source>
        <dbReference type="EMBL" id="CAF1523359.1"/>
    </source>
</evidence>
<dbReference type="InterPro" id="IPR005299">
    <property type="entry name" value="MeTrfase_7"/>
</dbReference>
<dbReference type="Pfam" id="PF03492">
    <property type="entry name" value="Methyltransf_7"/>
    <property type="match status" value="1"/>
</dbReference>
<evidence type="ECO:0000313" key="5">
    <source>
        <dbReference type="Proteomes" id="UP000663828"/>
    </source>
</evidence>
<dbReference type="SUPFAM" id="SSF53335">
    <property type="entry name" value="S-adenosyl-L-methionine-dependent methyltransferases"/>
    <property type="match status" value="1"/>
</dbReference>
<proteinExistence type="predicted"/>
<keyword evidence="2" id="KW-0460">Magnesium</keyword>
<dbReference type="Gene3D" id="3.40.50.150">
    <property type="entry name" value="Vaccinia Virus protein VP39"/>
    <property type="match status" value="1"/>
</dbReference>
<dbReference type="Gene3D" id="1.10.1200.270">
    <property type="entry name" value="Methyltransferase, alpha-helical capping domain"/>
    <property type="match status" value="1"/>
</dbReference>
<keyword evidence="5" id="KW-1185">Reference proteome</keyword>
<dbReference type="PANTHER" id="PTHR31009">
    <property type="entry name" value="S-ADENOSYL-L-METHIONINE:CARBOXYL METHYLTRANSFERASE FAMILY PROTEIN"/>
    <property type="match status" value="1"/>
</dbReference>
<dbReference type="GO" id="GO:0008168">
    <property type="term" value="F:methyltransferase activity"/>
    <property type="evidence" value="ECO:0007669"/>
    <property type="project" value="InterPro"/>
</dbReference>
<name>A0A814S3Y1_ADIRI</name>
<dbReference type="InterPro" id="IPR029063">
    <property type="entry name" value="SAM-dependent_MTases_sf"/>
</dbReference>
<dbReference type="InterPro" id="IPR042086">
    <property type="entry name" value="MeTrfase_capping"/>
</dbReference>
<comment type="caution">
    <text evidence="3">The sequence shown here is derived from an EMBL/GenBank/DDBJ whole genome shotgun (WGS) entry which is preliminary data.</text>
</comment>
<accession>A0A814S3Y1</accession>
<evidence type="ECO:0000256" key="2">
    <source>
        <dbReference type="ARBA" id="ARBA00022842"/>
    </source>
</evidence>
<dbReference type="EMBL" id="CAJNOJ010000114">
    <property type="protein sequence ID" value="CAF1140111.1"/>
    <property type="molecule type" value="Genomic_DNA"/>
</dbReference>
<dbReference type="Proteomes" id="UP000663828">
    <property type="component" value="Unassembled WGS sequence"/>
</dbReference>
<evidence type="ECO:0008006" key="7">
    <source>
        <dbReference type="Google" id="ProtNLM"/>
    </source>
</evidence>
<evidence type="ECO:0000256" key="1">
    <source>
        <dbReference type="ARBA" id="ARBA00022723"/>
    </source>
</evidence>
<dbReference type="GO" id="GO:0046872">
    <property type="term" value="F:metal ion binding"/>
    <property type="evidence" value="ECO:0007669"/>
    <property type="project" value="UniProtKB-KW"/>
</dbReference>
<evidence type="ECO:0000313" key="3">
    <source>
        <dbReference type="EMBL" id="CAF1140111.1"/>
    </source>
</evidence>